<dbReference type="GO" id="GO:0016787">
    <property type="term" value="F:hydrolase activity"/>
    <property type="evidence" value="ECO:0007669"/>
    <property type="project" value="UniProtKB-KW"/>
</dbReference>
<dbReference type="Gene3D" id="3.40.50.1820">
    <property type="entry name" value="alpha/beta hydrolase"/>
    <property type="match status" value="1"/>
</dbReference>
<organism evidence="2 3">
    <name type="scientific">Pararcticibacter amylolyticus</name>
    <dbReference type="NCBI Taxonomy" id="2173175"/>
    <lineage>
        <taxon>Bacteria</taxon>
        <taxon>Pseudomonadati</taxon>
        <taxon>Bacteroidota</taxon>
        <taxon>Sphingobacteriia</taxon>
        <taxon>Sphingobacteriales</taxon>
        <taxon>Sphingobacteriaceae</taxon>
        <taxon>Pararcticibacter</taxon>
    </lineage>
</organism>
<gene>
    <name evidence="2" type="ORF">DDR33_00545</name>
</gene>
<comment type="caution">
    <text evidence="2">The sequence shown here is derived from an EMBL/GenBank/DDBJ whole genome shotgun (WGS) entry which is preliminary data.</text>
</comment>
<protein>
    <submittedName>
        <fullName evidence="2">Alpha/beta hydrolase</fullName>
    </submittedName>
</protein>
<sequence>MKAYFISGLGCDRRAFQRIRMPEGFDIVHLEWIPPEPQESLHDYSVRLARPIDASLPFILVGLSFGGMAAIEISKVKQPEKLFLISSVSSWRDLPFLYRFCGMLSLDRIIPASWLKKPNVFINRFFGPLNKQTKPLFNQILEDTDPFFLKWALGRISRWRNEQVPSCLVRIHSRNDRVFPGKKFRTGYMLSRGGHFCVYTNGPEINRILAKELQTIHSRDTPPDLL</sequence>
<keyword evidence="3" id="KW-1185">Reference proteome</keyword>
<dbReference type="OrthoDB" id="659408at2"/>
<dbReference type="Proteomes" id="UP000245647">
    <property type="component" value="Unassembled WGS sequence"/>
</dbReference>
<dbReference type="Pfam" id="PF12697">
    <property type="entry name" value="Abhydrolase_6"/>
    <property type="match status" value="1"/>
</dbReference>
<evidence type="ECO:0000259" key="1">
    <source>
        <dbReference type="Pfam" id="PF12697"/>
    </source>
</evidence>
<feature type="domain" description="AB hydrolase-1" evidence="1">
    <location>
        <begin position="5"/>
        <end position="180"/>
    </location>
</feature>
<evidence type="ECO:0000313" key="3">
    <source>
        <dbReference type="Proteomes" id="UP000245647"/>
    </source>
</evidence>
<keyword evidence="2" id="KW-0378">Hydrolase</keyword>
<dbReference type="EMBL" id="QEAS01000001">
    <property type="protein sequence ID" value="PWG82393.1"/>
    <property type="molecule type" value="Genomic_DNA"/>
</dbReference>
<dbReference type="SUPFAM" id="SSF53474">
    <property type="entry name" value="alpha/beta-Hydrolases"/>
    <property type="match status" value="1"/>
</dbReference>
<dbReference type="AlphaFoldDB" id="A0A2U2PLW6"/>
<accession>A0A2U2PLW6</accession>
<reference evidence="2 3" key="1">
    <citation type="submission" date="2018-04" db="EMBL/GenBank/DDBJ databases">
        <title>Pedobacter chongqingensis sp. nov., isolated from a rottenly hemp rope.</title>
        <authorList>
            <person name="Cai Y."/>
        </authorList>
    </citation>
    <scope>NUCLEOTIDE SEQUENCE [LARGE SCALE GENOMIC DNA]</scope>
    <source>
        <strain evidence="2 3">FJ4-8</strain>
    </source>
</reference>
<name>A0A2U2PLW6_9SPHI</name>
<evidence type="ECO:0000313" key="2">
    <source>
        <dbReference type="EMBL" id="PWG82393.1"/>
    </source>
</evidence>
<dbReference type="InterPro" id="IPR000073">
    <property type="entry name" value="AB_hydrolase_1"/>
</dbReference>
<dbReference type="RefSeq" id="WP_109413812.1">
    <property type="nucleotide sequence ID" value="NZ_QEAS01000001.1"/>
</dbReference>
<dbReference type="InterPro" id="IPR029058">
    <property type="entry name" value="AB_hydrolase_fold"/>
</dbReference>
<proteinExistence type="predicted"/>